<accession>A0A2S6F941</accession>
<comment type="caution">
    <text evidence="1">The sequence shown here is derived from an EMBL/GenBank/DDBJ whole genome shotgun (WGS) entry which is preliminary data.</text>
</comment>
<reference evidence="1 2" key="1">
    <citation type="submission" date="2018-02" db="EMBL/GenBank/DDBJ databases">
        <title>Draft genome sequences of four Legionella pneumophila clinical strains isolated in Ontario.</title>
        <authorList>
            <person name="Fortuna A."/>
            <person name="Ramnarine R."/>
            <person name="Li A."/>
            <person name="Frantz C."/>
            <person name="Mallo G."/>
        </authorList>
    </citation>
    <scope>NUCLEOTIDE SEQUENCE [LARGE SCALE GENOMIC DNA]</scope>
    <source>
        <strain evidence="1 2">LG61</strain>
    </source>
</reference>
<name>A0A2S6F941_LEGPN</name>
<protein>
    <submittedName>
        <fullName evidence="1">Uncharacterized protein</fullName>
    </submittedName>
</protein>
<sequence>MTIECYSIDGDECILRKEYDDAPDSEKFSGKAVIYTNLPLIKKIKREIAKNKLQPIIVFNGSSRQSMFMEQLNALREKKLFRGSFCLALQRLCDYLKVELDKTLLPDITGDLEYGTTFNRIMDEVLNIEWLDNKKLQHKHVPYPDYNENWHAKLDPFKRILLFAQIQKIRNDHPDEDIIFNFIDDKDDILSTLKKYFINYSYMIPHGVTLRLNHYDGSNVSSYASIKGTGRPYKNYRQIVIDMHEHVYNLDAFAETINQNDKFSEIPAVRQILEHEFFVSDPDDVVSCLDNGKIPFVIRKSKSQISGYIMFTAVYKTSQGIFANRYGINTEGKLYKFFDSQIEKMDIDSEGIIAALEREIVITKMIIEKTENLSKIPWKSQPEKKIIDLDYQENGEKEAETNPSELFTPMTNSFHSSDRRENKQKSLCSQLRSCKFFVSRINNAESELNKKQLPFLIRPSRATSNEYYMFTTVCKTSKGIFNHRYGIDRKGNLYSFDKDGTQKVNIMPKGIIATLKKEIVEQTQKIEKAQDVAQITWIPEEDKSPNSSTKRKNKKPEWHLKFFNENGDSTQFSEITPTPCKNI</sequence>
<dbReference type="EMBL" id="PQWY01000001">
    <property type="protein sequence ID" value="PPK33969.1"/>
    <property type="molecule type" value="Genomic_DNA"/>
</dbReference>
<dbReference type="OrthoDB" id="5654159at2"/>
<organism evidence="1 2">
    <name type="scientific">Legionella pneumophila</name>
    <dbReference type="NCBI Taxonomy" id="446"/>
    <lineage>
        <taxon>Bacteria</taxon>
        <taxon>Pseudomonadati</taxon>
        <taxon>Pseudomonadota</taxon>
        <taxon>Gammaproteobacteria</taxon>
        <taxon>Legionellales</taxon>
        <taxon>Legionellaceae</taxon>
        <taxon>Legionella</taxon>
    </lineage>
</organism>
<dbReference type="AlphaFoldDB" id="A0A2S6F941"/>
<proteinExistence type="predicted"/>
<dbReference type="Proteomes" id="UP000239239">
    <property type="component" value="Unassembled WGS sequence"/>
</dbReference>
<evidence type="ECO:0000313" key="2">
    <source>
        <dbReference type="Proteomes" id="UP000239239"/>
    </source>
</evidence>
<dbReference type="RefSeq" id="WP_027228285.1">
    <property type="nucleotide sequence ID" value="NZ_CP017601.1"/>
</dbReference>
<gene>
    <name evidence="1" type="ORF">C3928_00330</name>
</gene>
<evidence type="ECO:0000313" key="1">
    <source>
        <dbReference type="EMBL" id="PPK33969.1"/>
    </source>
</evidence>